<evidence type="ECO:0000256" key="3">
    <source>
        <dbReference type="ARBA" id="ARBA00015484"/>
    </source>
</evidence>
<keyword evidence="16" id="KW-1185">Reference proteome</keyword>
<evidence type="ECO:0000256" key="14">
    <source>
        <dbReference type="RuleBase" id="RU368070"/>
    </source>
</evidence>
<dbReference type="OrthoDB" id="9396544at2759"/>
<dbReference type="PANTHER" id="PTHR14181">
    <property type="entry name" value="DUFFY ANTIGEN/CHEMOKINE RECEPTOR"/>
    <property type="match status" value="1"/>
</dbReference>
<evidence type="ECO:0000313" key="16">
    <source>
        <dbReference type="Proteomes" id="UP000694385"/>
    </source>
</evidence>
<proteinExistence type="inferred from homology"/>
<dbReference type="GO" id="GO:0055037">
    <property type="term" value="C:recycling endosome"/>
    <property type="evidence" value="ECO:0007669"/>
    <property type="project" value="UniProtKB-SubCell"/>
</dbReference>
<feature type="transmembrane region" description="Helical" evidence="14">
    <location>
        <begin position="63"/>
        <end position="85"/>
    </location>
</feature>
<dbReference type="PRINTS" id="PR01559">
    <property type="entry name" value="DUFFYANTIGEN"/>
</dbReference>
<keyword evidence="9" id="KW-1015">Disulfide bond</keyword>
<keyword evidence="4 14" id="KW-0812">Transmembrane</keyword>
<evidence type="ECO:0000256" key="2">
    <source>
        <dbReference type="ARBA" id="ARBA00008790"/>
    </source>
</evidence>
<accession>A0A8C5LH62</accession>
<dbReference type="GeneID" id="101597269"/>
<evidence type="ECO:0000256" key="7">
    <source>
        <dbReference type="ARBA" id="ARBA00023040"/>
    </source>
</evidence>
<dbReference type="GO" id="GO:0004930">
    <property type="term" value="F:G protein-coupled receptor activity"/>
    <property type="evidence" value="ECO:0007669"/>
    <property type="project" value="UniProtKB-UniRule"/>
</dbReference>
<evidence type="ECO:0000256" key="9">
    <source>
        <dbReference type="ARBA" id="ARBA00023157"/>
    </source>
</evidence>
<organism evidence="15 16">
    <name type="scientific">Jaculus jaculus</name>
    <name type="common">Lesser Egyptian jerboa</name>
    <dbReference type="NCBI Taxonomy" id="51337"/>
    <lineage>
        <taxon>Eukaryota</taxon>
        <taxon>Metazoa</taxon>
        <taxon>Chordata</taxon>
        <taxon>Craniata</taxon>
        <taxon>Vertebrata</taxon>
        <taxon>Euteleostomi</taxon>
        <taxon>Mammalia</taxon>
        <taxon>Eutheria</taxon>
        <taxon>Euarchontoglires</taxon>
        <taxon>Glires</taxon>
        <taxon>Rodentia</taxon>
        <taxon>Myomorpha</taxon>
        <taxon>Dipodoidea</taxon>
        <taxon>Dipodidae</taxon>
        <taxon>Dipodinae</taxon>
        <taxon>Jaculus</taxon>
    </lineage>
</organism>
<dbReference type="GO" id="GO:0070098">
    <property type="term" value="P:chemokine-mediated signaling pathway"/>
    <property type="evidence" value="ECO:0007669"/>
    <property type="project" value="UniProtKB-UniRule"/>
</dbReference>
<dbReference type="PANTHER" id="PTHR14181:SF1">
    <property type="entry name" value="ATYPICAL CHEMOKINE RECEPTOR 1"/>
    <property type="match status" value="1"/>
</dbReference>
<dbReference type="GO" id="GO:0032642">
    <property type="term" value="P:regulation of chemokine production"/>
    <property type="evidence" value="ECO:0007669"/>
    <property type="project" value="TreeGrafter"/>
</dbReference>
<keyword evidence="10 14" id="KW-0675">Receptor</keyword>
<dbReference type="Ensembl" id="ENSJJAT00000029554.1">
    <property type="protein sequence ID" value="ENSJJAP00000022983.1"/>
    <property type="gene ID" value="ENSJJAG00000022885.1"/>
</dbReference>
<comment type="subcellular location">
    <subcellularLocation>
        <location evidence="14">Early endosome</location>
    </subcellularLocation>
    <subcellularLocation>
        <location evidence="1 14">Membrane</location>
        <topology evidence="1 14">Multi-pass membrane protein</topology>
    </subcellularLocation>
    <subcellularLocation>
        <location evidence="14">Recycling endosome</location>
    </subcellularLocation>
</comment>
<evidence type="ECO:0000313" key="15">
    <source>
        <dbReference type="Ensembl" id="ENSJJAP00000022983.1"/>
    </source>
</evidence>
<dbReference type="CDD" id="cd15010">
    <property type="entry name" value="7tmA_ACKR1_DARC"/>
    <property type="match status" value="1"/>
</dbReference>
<dbReference type="AlphaFoldDB" id="A0A8C5LH62"/>
<keyword evidence="8 14" id="KW-0472">Membrane</keyword>
<keyword evidence="5 14" id="KW-0967">Endosome</keyword>
<dbReference type="OMA" id="VWYSSAF"/>
<gene>
    <name evidence="15" type="primary">Ackr1</name>
</gene>
<keyword evidence="12 14" id="KW-0807">Transducer</keyword>
<evidence type="ECO:0000256" key="12">
    <source>
        <dbReference type="ARBA" id="ARBA00023224"/>
    </source>
</evidence>
<name>A0A8C5LH62_JACJA</name>
<dbReference type="GO" id="GO:0005769">
    <property type="term" value="C:early endosome"/>
    <property type="evidence" value="ECO:0007669"/>
    <property type="project" value="UniProtKB-SubCell"/>
</dbReference>
<comment type="function">
    <text evidence="14">Atypical chemokine receptor that controls chemokine levels and localization via high-affinity chemokine binding that is uncoupled from classic ligand-driven signal transduction cascades, resulting instead in chemokine sequestration, degradation, or transcytosis. Also known as interceptor (internalizing receptor) or chemokine-scavenging receptor or chemokine decoy receptor. Has a promiscuous chemokine-binding profile, interacting with inflammatory chemokines of both the CXC and the CC subfamilies but not with homeostatic chemokines. Acts as a receptor for chemokines including CCL2, CCL5, CCL7, CCL11, CCL13, CCL14, CCL17, CXCL5, CXCL6, IL8/CXCL8, CXCL11, GRO, RANTES, MCP-1 and TARC. May regulate chemokine bioavailability and, consequently, leukocyte recruitment through two distinct mechanisms: when expressed in endothelial cells, it sustains the abluminal to luminal transcytosis of tissue-derived chemokines and their subsequent presentation to circulating leukocytes; when expressed in erythrocytes, serves as blood reservoir of cognate chemokines but also as a chemokine sink, buffering potential surges in plasma chemokine levels.</text>
</comment>
<dbReference type="Proteomes" id="UP000694385">
    <property type="component" value="Unassembled WGS sequence"/>
</dbReference>
<evidence type="ECO:0000256" key="8">
    <source>
        <dbReference type="ARBA" id="ARBA00023136"/>
    </source>
</evidence>
<evidence type="ECO:0000256" key="6">
    <source>
        <dbReference type="ARBA" id="ARBA00022989"/>
    </source>
</evidence>
<evidence type="ECO:0000256" key="1">
    <source>
        <dbReference type="ARBA" id="ARBA00004141"/>
    </source>
</evidence>
<dbReference type="Gene3D" id="1.20.1070.10">
    <property type="entry name" value="Rhodopsin 7-helix transmembrane proteins"/>
    <property type="match status" value="1"/>
</dbReference>
<feature type="transmembrane region" description="Helical" evidence="14">
    <location>
        <begin position="166"/>
        <end position="189"/>
    </location>
</feature>
<evidence type="ECO:0000256" key="11">
    <source>
        <dbReference type="ARBA" id="ARBA00023180"/>
    </source>
</evidence>
<keyword evidence="7 14" id="KW-0297">G-protein coupled receptor</keyword>
<dbReference type="GeneTree" id="ENSGT00390000006372"/>
<dbReference type="GO" id="GO:0006954">
    <property type="term" value="P:inflammatory response"/>
    <property type="evidence" value="ECO:0007669"/>
    <property type="project" value="UniProtKB-UniRule"/>
</dbReference>
<dbReference type="InterPro" id="IPR005384">
    <property type="entry name" value="Duffy_chemokine_rcpt"/>
</dbReference>
<comment type="similarity">
    <text evidence="2 14">Belongs to the G-protein coupled receptor 1 family. Atypical chemokine receptor subfamily.</text>
</comment>
<evidence type="ECO:0000256" key="10">
    <source>
        <dbReference type="ARBA" id="ARBA00023170"/>
    </source>
</evidence>
<sequence length="337" mass="36092">MGNCLHRVEPSFSLDKNRSQFFLSDYNGNFSYEDNGSYEFPDDYSMDLAAPCHSCHLLDESSLPFFILTSVLGVLASGAVLFALLRPLFHWQICPGWPILAQLAVGSALFSTAVPILAPGLSNAHNSALCGLGYWVWYSSAFAQALIIGCYSCMKPKLGAGQIPSLTLRLTVGLWGVAALLGLPITFATDTHNGLCTLASSRGLGALKSTHAAICFTVFTLLPVGILVAKGLIKSLGMGPAPWVSILWVWYIFWLPHGVVLVFDTLVSSKVLLLPTCPAQQSLDITLHLAEALAMVHCVAAPMLLALLFHQTTHTSLPSPALLVRPSSHGDTTGVKS</sequence>
<dbReference type="GO" id="GO:0016020">
    <property type="term" value="C:membrane"/>
    <property type="evidence" value="ECO:0007669"/>
    <property type="project" value="UniProtKB-SubCell"/>
</dbReference>
<feature type="transmembrane region" description="Helical" evidence="14">
    <location>
        <begin position="209"/>
        <end position="229"/>
    </location>
</feature>
<reference evidence="15" key="2">
    <citation type="submission" date="2025-09" db="UniProtKB">
        <authorList>
            <consortium name="Ensembl"/>
        </authorList>
    </citation>
    <scope>IDENTIFICATION</scope>
</reference>
<dbReference type="CTD" id="2532"/>
<evidence type="ECO:0000256" key="13">
    <source>
        <dbReference type="ARBA" id="ARBA00030289"/>
    </source>
</evidence>
<protein>
    <recommendedName>
        <fullName evidence="3 14">Atypical chemokine receptor 1</fullName>
    </recommendedName>
    <alternativeName>
        <fullName evidence="13 14">Duffy antigen/chemokine receptor</fullName>
    </alternativeName>
</protein>
<feature type="transmembrane region" description="Helical" evidence="14">
    <location>
        <begin position="287"/>
        <end position="309"/>
    </location>
</feature>
<evidence type="ECO:0000256" key="5">
    <source>
        <dbReference type="ARBA" id="ARBA00022753"/>
    </source>
</evidence>
<keyword evidence="6 14" id="KW-1133">Transmembrane helix</keyword>
<feature type="transmembrane region" description="Helical" evidence="14">
    <location>
        <begin position="134"/>
        <end position="154"/>
    </location>
</feature>
<keyword evidence="11" id="KW-0325">Glycoprotein</keyword>
<reference evidence="15" key="1">
    <citation type="submission" date="2025-08" db="UniProtKB">
        <authorList>
            <consortium name="Ensembl"/>
        </authorList>
    </citation>
    <scope>IDENTIFICATION</scope>
</reference>
<feature type="transmembrane region" description="Helical" evidence="14">
    <location>
        <begin position="241"/>
        <end position="267"/>
    </location>
</feature>
<dbReference type="GO" id="GO:0019957">
    <property type="term" value="F:C-C chemokine binding"/>
    <property type="evidence" value="ECO:0007669"/>
    <property type="project" value="Ensembl"/>
</dbReference>
<evidence type="ECO:0000256" key="4">
    <source>
        <dbReference type="ARBA" id="ARBA00022692"/>
    </source>
</evidence>
<feature type="transmembrane region" description="Helical" evidence="14">
    <location>
        <begin position="97"/>
        <end position="122"/>
    </location>
</feature>